<dbReference type="Proteomes" id="UP000777438">
    <property type="component" value="Unassembled WGS sequence"/>
</dbReference>
<proteinExistence type="predicted"/>
<dbReference type="EMBL" id="JAGPYM010000005">
    <property type="protein sequence ID" value="KAH6894289.1"/>
    <property type="molecule type" value="Genomic_DNA"/>
</dbReference>
<organism evidence="2 3">
    <name type="scientific">Thelonectria olida</name>
    <dbReference type="NCBI Taxonomy" id="1576542"/>
    <lineage>
        <taxon>Eukaryota</taxon>
        <taxon>Fungi</taxon>
        <taxon>Dikarya</taxon>
        <taxon>Ascomycota</taxon>
        <taxon>Pezizomycotina</taxon>
        <taxon>Sordariomycetes</taxon>
        <taxon>Hypocreomycetidae</taxon>
        <taxon>Hypocreales</taxon>
        <taxon>Nectriaceae</taxon>
        <taxon>Thelonectria</taxon>
    </lineage>
</organism>
<keyword evidence="3" id="KW-1185">Reference proteome</keyword>
<name>A0A9P9AVF1_9HYPO</name>
<reference evidence="2 3" key="1">
    <citation type="journal article" date="2021" name="Nat. Commun.">
        <title>Genetic determinants of endophytism in the Arabidopsis root mycobiome.</title>
        <authorList>
            <person name="Mesny F."/>
            <person name="Miyauchi S."/>
            <person name="Thiergart T."/>
            <person name="Pickel B."/>
            <person name="Atanasova L."/>
            <person name="Karlsson M."/>
            <person name="Huettel B."/>
            <person name="Barry K.W."/>
            <person name="Haridas S."/>
            <person name="Chen C."/>
            <person name="Bauer D."/>
            <person name="Andreopoulos W."/>
            <person name="Pangilinan J."/>
            <person name="LaButti K."/>
            <person name="Riley R."/>
            <person name="Lipzen A."/>
            <person name="Clum A."/>
            <person name="Drula E."/>
            <person name="Henrissat B."/>
            <person name="Kohler A."/>
            <person name="Grigoriev I.V."/>
            <person name="Martin F.M."/>
            <person name="Hacquard S."/>
        </authorList>
    </citation>
    <scope>NUCLEOTIDE SEQUENCE [LARGE SCALE GENOMIC DNA]</scope>
    <source>
        <strain evidence="2 3">MPI-CAGE-CH-0241</strain>
    </source>
</reference>
<comment type="caution">
    <text evidence="2">The sequence shown here is derived from an EMBL/GenBank/DDBJ whole genome shotgun (WGS) entry which is preliminary data.</text>
</comment>
<evidence type="ECO:0000313" key="2">
    <source>
        <dbReference type="EMBL" id="KAH6894289.1"/>
    </source>
</evidence>
<evidence type="ECO:0000313" key="3">
    <source>
        <dbReference type="Proteomes" id="UP000777438"/>
    </source>
</evidence>
<accession>A0A9P9AVF1</accession>
<sequence length="116" mass="13367">MVAFSWTSTVPLGTAFGSWLLACTGGMTWRASSSPLEKSPPRRESRSKGEGAGRDGGQCWTVMVRNWVEWENWSRLVFEERDKEERWIHGLLYRVIQAHAMAHAEIHCYTWVNIKL</sequence>
<protein>
    <submittedName>
        <fullName evidence="2">Uncharacterized protein</fullName>
    </submittedName>
</protein>
<gene>
    <name evidence="2" type="ORF">B0T10DRAFT_480077</name>
</gene>
<dbReference type="AlphaFoldDB" id="A0A9P9AVF1"/>
<feature type="region of interest" description="Disordered" evidence="1">
    <location>
        <begin position="30"/>
        <end position="57"/>
    </location>
</feature>
<evidence type="ECO:0000256" key="1">
    <source>
        <dbReference type="SAM" id="MobiDB-lite"/>
    </source>
</evidence>
<feature type="compositionally biased region" description="Basic and acidic residues" evidence="1">
    <location>
        <begin position="39"/>
        <end position="53"/>
    </location>
</feature>